<accession>A0AA38ZDJ5</accession>
<dbReference type="AlphaFoldDB" id="A0AA38ZDJ5"/>
<name>A0AA38ZDJ5_VITRO</name>
<sequence length="115" mass="12572">MDGLKSVGAGSRQGHVGPIIKFEVILVENSGAGWGIRTKDLILPARIVVVFAEGRVRFGETGRRAEELGFSLTLTRVGGNSTVYLLCTFYPNALSTVFLLRSQSRGVFEFLLILR</sequence>
<dbReference type="Proteomes" id="UP001168098">
    <property type="component" value="Unassembled WGS sequence"/>
</dbReference>
<keyword evidence="2" id="KW-1185">Reference proteome</keyword>
<reference evidence="1 2" key="1">
    <citation type="journal article" date="2023" name="BMC Biotechnol.">
        <title>Vitis rotundifolia cv Carlos genome sequencing.</title>
        <authorList>
            <person name="Huff M."/>
            <person name="Hulse-Kemp A."/>
            <person name="Scheffler B."/>
            <person name="Youngblood R."/>
            <person name="Simpson S."/>
            <person name="Babiker E."/>
            <person name="Staton M."/>
        </authorList>
    </citation>
    <scope>NUCLEOTIDE SEQUENCE [LARGE SCALE GENOMIC DNA]</scope>
    <source>
        <tissue evidence="1">Leaf</tissue>
    </source>
</reference>
<evidence type="ECO:0000313" key="1">
    <source>
        <dbReference type="EMBL" id="KAJ9686533.1"/>
    </source>
</evidence>
<protein>
    <submittedName>
        <fullName evidence="1">Uncharacterized protein</fullName>
    </submittedName>
</protein>
<gene>
    <name evidence="1" type="ORF">PVL29_015432</name>
</gene>
<organism evidence="1 2">
    <name type="scientific">Vitis rotundifolia</name>
    <name type="common">Muscadine grape</name>
    <dbReference type="NCBI Taxonomy" id="103349"/>
    <lineage>
        <taxon>Eukaryota</taxon>
        <taxon>Viridiplantae</taxon>
        <taxon>Streptophyta</taxon>
        <taxon>Embryophyta</taxon>
        <taxon>Tracheophyta</taxon>
        <taxon>Spermatophyta</taxon>
        <taxon>Magnoliopsida</taxon>
        <taxon>eudicotyledons</taxon>
        <taxon>Gunneridae</taxon>
        <taxon>Pentapetalae</taxon>
        <taxon>rosids</taxon>
        <taxon>Vitales</taxon>
        <taxon>Vitaceae</taxon>
        <taxon>Viteae</taxon>
        <taxon>Vitis</taxon>
    </lineage>
</organism>
<comment type="caution">
    <text evidence="1">The sequence shown here is derived from an EMBL/GenBank/DDBJ whole genome shotgun (WGS) entry which is preliminary data.</text>
</comment>
<evidence type="ECO:0000313" key="2">
    <source>
        <dbReference type="Proteomes" id="UP001168098"/>
    </source>
</evidence>
<proteinExistence type="predicted"/>
<dbReference type="EMBL" id="JARBHA010000012">
    <property type="protein sequence ID" value="KAJ9686533.1"/>
    <property type="molecule type" value="Genomic_DNA"/>
</dbReference>